<dbReference type="EMBL" id="MLAK01001295">
    <property type="protein sequence ID" value="OHS94718.1"/>
    <property type="molecule type" value="Genomic_DNA"/>
</dbReference>
<dbReference type="RefSeq" id="XP_068347855.1">
    <property type="nucleotide sequence ID" value="XM_068512445.1"/>
</dbReference>
<keyword evidence="5" id="KW-1185">Reference proteome</keyword>
<dbReference type="PROSITE" id="PS51462">
    <property type="entry name" value="NUDIX"/>
    <property type="match status" value="1"/>
</dbReference>
<dbReference type="GO" id="GO:0006753">
    <property type="term" value="P:nucleoside phosphate metabolic process"/>
    <property type="evidence" value="ECO:0007669"/>
    <property type="project" value="TreeGrafter"/>
</dbReference>
<comment type="cofactor">
    <cofactor evidence="1">
        <name>Mg(2+)</name>
        <dbReference type="ChEBI" id="CHEBI:18420"/>
    </cofactor>
</comment>
<dbReference type="GO" id="GO:0019693">
    <property type="term" value="P:ribose phosphate metabolic process"/>
    <property type="evidence" value="ECO:0007669"/>
    <property type="project" value="TreeGrafter"/>
</dbReference>
<sequence length="240" mass="27216">MTLNTFGFPLKIPDNIAADIVENSQLIHNWRNRLDPSVHIEDASIVTIDLFGKRIGYVEIEANYTLNNIKNTEKFILSGESCMVLVLLHSIDTNENFTVLVQQPRVGCGKIMYEFPAGSTDGSKDFLATAARELAEEVGIHCDVSDMIQVSQLFCPEHPKTYLNHPRFDQSMLFYLVIQKLTKNEIMEYEGKQRGAEEDEQISLHVIPFEESWKYANEPASLTNFLMVQELIASGKISLQ</sequence>
<name>A0A1J4J674_9EUKA</name>
<dbReference type="PANTHER" id="PTHR11839:SF18">
    <property type="entry name" value="NUDIX HYDROLASE DOMAIN-CONTAINING PROTEIN"/>
    <property type="match status" value="1"/>
</dbReference>
<feature type="domain" description="Nudix hydrolase" evidence="3">
    <location>
        <begin position="77"/>
        <end position="233"/>
    </location>
</feature>
<evidence type="ECO:0000313" key="4">
    <source>
        <dbReference type="EMBL" id="OHS94718.1"/>
    </source>
</evidence>
<evidence type="ECO:0000259" key="3">
    <source>
        <dbReference type="PROSITE" id="PS51462"/>
    </source>
</evidence>
<dbReference type="GO" id="GO:0080042">
    <property type="term" value="F:ADP-glucose pyrophosphohydrolase activity"/>
    <property type="evidence" value="ECO:0007669"/>
    <property type="project" value="TreeGrafter"/>
</dbReference>
<dbReference type="SUPFAM" id="SSF55811">
    <property type="entry name" value="Nudix"/>
    <property type="match status" value="1"/>
</dbReference>
<protein>
    <submittedName>
        <fullName evidence="4">Hydrolase, NUDIX family protein</fullName>
    </submittedName>
</protein>
<dbReference type="InterPro" id="IPR000086">
    <property type="entry name" value="NUDIX_hydrolase_dom"/>
</dbReference>
<keyword evidence="2 4" id="KW-0378">Hydrolase</keyword>
<dbReference type="VEuPathDB" id="TrichDB:TRFO_39095"/>
<dbReference type="AlphaFoldDB" id="A0A1J4J674"/>
<evidence type="ECO:0000256" key="1">
    <source>
        <dbReference type="ARBA" id="ARBA00001946"/>
    </source>
</evidence>
<comment type="caution">
    <text evidence="4">The sequence shown here is derived from an EMBL/GenBank/DDBJ whole genome shotgun (WGS) entry which is preliminary data.</text>
</comment>
<dbReference type="Gene3D" id="3.90.79.10">
    <property type="entry name" value="Nucleoside Triphosphate Pyrophosphohydrolase"/>
    <property type="match status" value="1"/>
</dbReference>
<gene>
    <name evidence="4" type="ORF">TRFO_39095</name>
</gene>
<dbReference type="Proteomes" id="UP000179807">
    <property type="component" value="Unassembled WGS sequence"/>
</dbReference>
<dbReference type="GeneID" id="94847149"/>
<organism evidence="4 5">
    <name type="scientific">Tritrichomonas foetus</name>
    <dbReference type="NCBI Taxonomy" id="1144522"/>
    <lineage>
        <taxon>Eukaryota</taxon>
        <taxon>Metamonada</taxon>
        <taxon>Parabasalia</taxon>
        <taxon>Tritrichomonadida</taxon>
        <taxon>Tritrichomonadidae</taxon>
        <taxon>Tritrichomonas</taxon>
    </lineage>
</organism>
<proteinExistence type="predicted"/>
<evidence type="ECO:0000256" key="2">
    <source>
        <dbReference type="ARBA" id="ARBA00022801"/>
    </source>
</evidence>
<accession>A0A1J4J674</accession>
<dbReference type="OrthoDB" id="10249920at2759"/>
<dbReference type="GO" id="GO:0080041">
    <property type="term" value="F:ADP-ribose pyrophosphohydrolase activity"/>
    <property type="evidence" value="ECO:0007669"/>
    <property type="project" value="TreeGrafter"/>
</dbReference>
<reference evidence="4" key="1">
    <citation type="submission" date="2016-10" db="EMBL/GenBank/DDBJ databases">
        <authorList>
            <person name="Benchimol M."/>
            <person name="Almeida L.G."/>
            <person name="Vasconcelos A.T."/>
            <person name="Perreira-Neves A."/>
            <person name="Rosa I.A."/>
            <person name="Tasca T."/>
            <person name="Bogo M.R."/>
            <person name="de Souza W."/>
        </authorList>
    </citation>
    <scope>NUCLEOTIDE SEQUENCE [LARGE SCALE GENOMIC DNA]</scope>
    <source>
        <strain evidence="4">K</strain>
    </source>
</reference>
<evidence type="ECO:0000313" key="5">
    <source>
        <dbReference type="Proteomes" id="UP000179807"/>
    </source>
</evidence>
<dbReference type="Pfam" id="PF00293">
    <property type="entry name" value="NUDIX"/>
    <property type="match status" value="1"/>
</dbReference>
<dbReference type="PANTHER" id="PTHR11839">
    <property type="entry name" value="UDP/ADP-SUGAR PYROPHOSPHATASE"/>
    <property type="match status" value="1"/>
</dbReference>
<dbReference type="CDD" id="cd03424">
    <property type="entry name" value="NUDIX_ADPRase_Nudt5_UGPPase_Nudt14"/>
    <property type="match status" value="1"/>
</dbReference>
<dbReference type="InterPro" id="IPR015797">
    <property type="entry name" value="NUDIX_hydrolase-like_dom_sf"/>
</dbReference>